<dbReference type="Proteomes" id="UP000582837">
    <property type="component" value="Unassembled WGS sequence"/>
</dbReference>
<dbReference type="GO" id="GO:0008270">
    <property type="term" value="F:zinc ion binding"/>
    <property type="evidence" value="ECO:0007669"/>
    <property type="project" value="TreeGrafter"/>
</dbReference>
<dbReference type="Gene3D" id="3.20.20.140">
    <property type="entry name" value="Metal-dependent hydrolases"/>
    <property type="match status" value="1"/>
</dbReference>
<dbReference type="PANTHER" id="PTHR36928">
    <property type="entry name" value="PHOSPHATASE YCDX-RELATED"/>
    <property type="match status" value="1"/>
</dbReference>
<dbReference type="InterPro" id="IPR016195">
    <property type="entry name" value="Pol/histidinol_Pase-like"/>
</dbReference>
<name>A0A841GY46_9BACT</name>
<keyword evidence="1" id="KW-0378">Hydrolase</keyword>
<gene>
    <name evidence="1" type="ORF">HNQ61_002270</name>
</gene>
<proteinExistence type="predicted"/>
<accession>A0A841GY46</accession>
<dbReference type="PANTHER" id="PTHR36928:SF1">
    <property type="entry name" value="PHOSPHATASE YCDX-RELATED"/>
    <property type="match status" value="1"/>
</dbReference>
<keyword evidence="2" id="KW-1185">Reference proteome</keyword>
<dbReference type="GO" id="GO:0005829">
    <property type="term" value="C:cytosol"/>
    <property type="evidence" value="ECO:0007669"/>
    <property type="project" value="TreeGrafter"/>
</dbReference>
<reference evidence="1 2" key="1">
    <citation type="submission" date="2020-08" db="EMBL/GenBank/DDBJ databases">
        <title>Genomic Encyclopedia of Type Strains, Phase IV (KMG-IV): sequencing the most valuable type-strain genomes for metagenomic binning, comparative biology and taxonomic classification.</title>
        <authorList>
            <person name="Goeker M."/>
        </authorList>
    </citation>
    <scope>NUCLEOTIDE SEQUENCE [LARGE SCALE GENOMIC DNA]</scope>
    <source>
        <strain evidence="1 2">DSM 29007</strain>
    </source>
</reference>
<dbReference type="InterPro" id="IPR050243">
    <property type="entry name" value="PHP_phosphatase"/>
</dbReference>
<evidence type="ECO:0000313" key="1">
    <source>
        <dbReference type="EMBL" id="MBB6070649.1"/>
    </source>
</evidence>
<comment type="caution">
    <text evidence="1">The sequence shown here is derived from an EMBL/GenBank/DDBJ whole genome shotgun (WGS) entry which is preliminary data.</text>
</comment>
<organism evidence="1 2">
    <name type="scientific">Longimicrobium terrae</name>
    <dbReference type="NCBI Taxonomy" id="1639882"/>
    <lineage>
        <taxon>Bacteria</taxon>
        <taxon>Pseudomonadati</taxon>
        <taxon>Gemmatimonadota</taxon>
        <taxon>Longimicrobiia</taxon>
        <taxon>Longimicrobiales</taxon>
        <taxon>Longimicrobiaceae</taxon>
        <taxon>Longimicrobium</taxon>
    </lineage>
</organism>
<sequence length="254" mass="28945">MADSLIGRQDLHAHTTMSDGDLPLERVIELARERGVMIGIADHISRRNVDRFVATEAQLQHYLEVLEAPMVFRSGEFCWCDDFALSLPQEVLDRFDYRIGSNHGFNLPGGGMGSPWWQKLPDPWGTRPQELMDAMVDELCRMVKAMPIHIAAHSTLTPPALYEMESDVHAWWTEAREDRWIEALRASGVALEISNRYRLPHDRLLVKAREAGVRFSLGSDGHTEAQVGRLEWAAETARRVGYTDALLFVPERRR</sequence>
<protein>
    <submittedName>
        <fullName evidence="1">Histidinol phosphatase-like PHP family hydrolase</fullName>
    </submittedName>
</protein>
<dbReference type="AlphaFoldDB" id="A0A841GY46"/>
<dbReference type="RefSeq" id="WP_170034492.1">
    <property type="nucleotide sequence ID" value="NZ_JABDTL010000001.1"/>
</dbReference>
<evidence type="ECO:0000313" key="2">
    <source>
        <dbReference type="Proteomes" id="UP000582837"/>
    </source>
</evidence>
<dbReference type="GO" id="GO:0042578">
    <property type="term" value="F:phosphoric ester hydrolase activity"/>
    <property type="evidence" value="ECO:0007669"/>
    <property type="project" value="TreeGrafter"/>
</dbReference>
<dbReference type="EMBL" id="JACHIA010000005">
    <property type="protein sequence ID" value="MBB6070649.1"/>
    <property type="molecule type" value="Genomic_DNA"/>
</dbReference>
<dbReference type="SUPFAM" id="SSF89550">
    <property type="entry name" value="PHP domain-like"/>
    <property type="match status" value="1"/>
</dbReference>